<feature type="transmembrane region" description="Helical" evidence="1">
    <location>
        <begin position="66"/>
        <end position="83"/>
    </location>
</feature>
<dbReference type="InterPro" id="IPR024515">
    <property type="entry name" value="DUF3397"/>
</dbReference>
<keyword evidence="3" id="KW-1185">Reference proteome</keyword>
<reference evidence="2 3" key="1">
    <citation type="submission" date="2019-03" db="EMBL/GenBank/DDBJ databases">
        <title>Genomic Encyclopedia of Type Strains, Phase IV (KMG-IV): sequencing the most valuable type-strain genomes for metagenomic binning, comparative biology and taxonomic classification.</title>
        <authorList>
            <person name="Goeker M."/>
        </authorList>
    </citation>
    <scope>NUCLEOTIDE SEQUENCE [LARGE SCALE GENOMIC DNA]</scope>
    <source>
        <strain evidence="2 3">DSM 23802</strain>
    </source>
</reference>
<dbReference type="Pfam" id="PF11877">
    <property type="entry name" value="DUF3397"/>
    <property type="match status" value="1"/>
</dbReference>
<evidence type="ECO:0000256" key="1">
    <source>
        <dbReference type="SAM" id="Phobius"/>
    </source>
</evidence>
<name>A0A4R3KLW0_9BACI</name>
<accession>A0A4R3KLW0</accession>
<proteinExistence type="predicted"/>
<comment type="caution">
    <text evidence="2">The sequence shown here is derived from an EMBL/GenBank/DDBJ whole genome shotgun (WGS) entry which is preliminary data.</text>
</comment>
<sequence length="123" mass="14454">MGFIIQTYALIATVPFISFFLIYYLLLFTGRKNRTAKEFAIHFTTLLLISAVSAEINYIFQTKFGFLWSLLWVLLILIIISYLQQKMRGVLNYKKVMTSTSKLSFLSLSFFYLLFFLIGLFQR</sequence>
<keyword evidence="1" id="KW-1133">Transmembrane helix</keyword>
<feature type="transmembrane region" description="Helical" evidence="1">
    <location>
        <begin position="6"/>
        <end position="27"/>
    </location>
</feature>
<feature type="transmembrane region" description="Helical" evidence="1">
    <location>
        <begin position="103"/>
        <end position="121"/>
    </location>
</feature>
<dbReference type="EMBL" id="SMAB01000001">
    <property type="protein sequence ID" value="TCS84426.1"/>
    <property type="molecule type" value="Genomic_DNA"/>
</dbReference>
<keyword evidence="1" id="KW-0812">Transmembrane</keyword>
<dbReference type="AlphaFoldDB" id="A0A4R3KLW0"/>
<feature type="transmembrane region" description="Helical" evidence="1">
    <location>
        <begin position="39"/>
        <end position="60"/>
    </location>
</feature>
<gene>
    <name evidence="2" type="ORF">EDD72_10190</name>
</gene>
<evidence type="ECO:0000313" key="2">
    <source>
        <dbReference type="EMBL" id="TCS84426.1"/>
    </source>
</evidence>
<dbReference type="RefSeq" id="WP_165894856.1">
    <property type="nucleotide sequence ID" value="NZ_SMAB01000001.1"/>
</dbReference>
<organism evidence="2 3">
    <name type="scientific">Tepidibacillus fermentans</name>
    <dbReference type="NCBI Taxonomy" id="1281767"/>
    <lineage>
        <taxon>Bacteria</taxon>
        <taxon>Bacillati</taxon>
        <taxon>Bacillota</taxon>
        <taxon>Bacilli</taxon>
        <taxon>Bacillales</taxon>
        <taxon>Bacillaceae</taxon>
        <taxon>Tepidibacillus</taxon>
    </lineage>
</organism>
<evidence type="ECO:0000313" key="3">
    <source>
        <dbReference type="Proteomes" id="UP000295788"/>
    </source>
</evidence>
<protein>
    <submittedName>
        <fullName evidence="2">Uncharacterized protein DUF3397</fullName>
    </submittedName>
</protein>
<dbReference type="Proteomes" id="UP000295788">
    <property type="component" value="Unassembled WGS sequence"/>
</dbReference>
<keyword evidence="1" id="KW-0472">Membrane</keyword>